<dbReference type="GO" id="GO:0160148">
    <property type="term" value="F:tRNA pseudouridine(55) synthase activity"/>
    <property type="evidence" value="ECO:0007669"/>
    <property type="project" value="UniProtKB-EC"/>
</dbReference>
<dbReference type="GO" id="GO:0031119">
    <property type="term" value="P:tRNA pseudouridine synthesis"/>
    <property type="evidence" value="ECO:0007669"/>
    <property type="project" value="UniProtKB-UniRule"/>
</dbReference>
<evidence type="ECO:0000313" key="8">
    <source>
        <dbReference type="EMBL" id="AIG27564.1"/>
    </source>
</evidence>
<dbReference type="InterPro" id="IPR014780">
    <property type="entry name" value="tRNA_psdUridine_synth_TruB"/>
</dbReference>
<dbReference type="Pfam" id="PF01509">
    <property type="entry name" value="TruB_N"/>
    <property type="match status" value="1"/>
</dbReference>
<dbReference type="NCBIfam" id="TIGR00431">
    <property type="entry name" value="TruB"/>
    <property type="match status" value="1"/>
</dbReference>
<dbReference type="Pfam" id="PF16198">
    <property type="entry name" value="TruB_C_2"/>
    <property type="match status" value="1"/>
</dbReference>
<dbReference type="EC" id="5.4.99.25" evidence="5"/>
<dbReference type="AlphaFoldDB" id="A0A075R6U3"/>
<dbReference type="KEGG" id="blr:BRLA_c032520"/>
<evidence type="ECO:0000259" key="7">
    <source>
        <dbReference type="Pfam" id="PF16198"/>
    </source>
</evidence>
<keyword evidence="9" id="KW-1185">Reference proteome</keyword>
<evidence type="ECO:0000256" key="2">
    <source>
        <dbReference type="ARBA" id="ARBA00005642"/>
    </source>
</evidence>
<dbReference type="STRING" id="1042163.BRLA_c032520"/>
<dbReference type="PANTHER" id="PTHR13767">
    <property type="entry name" value="TRNA-PSEUDOURIDINE SYNTHASE"/>
    <property type="match status" value="1"/>
</dbReference>
<keyword evidence="4 5" id="KW-0413">Isomerase</keyword>
<comment type="function">
    <text evidence="5">Responsible for synthesis of pseudouridine from uracil-55 in the psi GC loop of transfer RNAs.</text>
</comment>
<sequence>MNEQQHGVLVLHKPAGMTSHDCVAKIRRIYQTKKVGHTGTLDPDVTGVLPICINNATRIVEYLQELPKAYEVVMRIGSTTTTEDASGEVVETAKVDAASITRERVEEAMKEMLGVIEQTPPMYSAIKVNGQRLYDLAREGITIERKAREVTIYELQLHHIESNAEYVDVSFYCLCSKGTYMRTLCVDLGQKLGYPAHMAKLVRVKSGPFTMQHAHTFEELEASMNKEQGSKSIEQLVIPIGEALSYLPRYEITADRAKAVLNGLETGLPGCQVEEGKLICLYSNGQLLGIHKVYKSHRGLYAKPEKVFRT</sequence>
<dbReference type="Gene3D" id="3.30.2350.10">
    <property type="entry name" value="Pseudouridine synthase"/>
    <property type="match status" value="1"/>
</dbReference>
<evidence type="ECO:0000256" key="1">
    <source>
        <dbReference type="ARBA" id="ARBA00000385"/>
    </source>
</evidence>
<evidence type="ECO:0000256" key="5">
    <source>
        <dbReference type="HAMAP-Rule" id="MF_01080"/>
    </source>
</evidence>
<organism evidence="8 9">
    <name type="scientific">Brevibacillus laterosporus LMG 15441</name>
    <dbReference type="NCBI Taxonomy" id="1042163"/>
    <lineage>
        <taxon>Bacteria</taxon>
        <taxon>Bacillati</taxon>
        <taxon>Bacillota</taxon>
        <taxon>Bacilli</taxon>
        <taxon>Bacillales</taxon>
        <taxon>Paenibacillaceae</taxon>
        <taxon>Brevibacillus</taxon>
    </lineage>
</organism>
<evidence type="ECO:0000256" key="4">
    <source>
        <dbReference type="ARBA" id="ARBA00023235"/>
    </source>
</evidence>
<dbReference type="InterPro" id="IPR002501">
    <property type="entry name" value="PsdUridine_synth_N"/>
</dbReference>
<proteinExistence type="inferred from homology"/>
<dbReference type="RefSeq" id="WP_003336964.1">
    <property type="nucleotide sequence ID" value="NZ_CP007806.1"/>
</dbReference>
<dbReference type="InterPro" id="IPR020103">
    <property type="entry name" value="PsdUridine_synth_cat_dom_sf"/>
</dbReference>
<accession>A0A075R6U3</accession>
<dbReference type="InterPro" id="IPR032819">
    <property type="entry name" value="TruB_C"/>
</dbReference>
<dbReference type="EMBL" id="CP007806">
    <property type="protein sequence ID" value="AIG27564.1"/>
    <property type="molecule type" value="Genomic_DNA"/>
</dbReference>
<feature type="domain" description="Pseudouridine synthase II N-terminal" evidence="6">
    <location>
        <begin position="27"/>
        <end position="181"/>
    </location>
</feature>
<dbReference type="GO" id="GO:1990481">
    <property type="term" value="P:mRNA pseudouridine synthesis"/>
    <property type="evidence" value="ECO:0007669"/>
    <property type="project" value="TreeGrafter"/>
</dbReference>
<protein>
    <recommendedName>
        <fullName evidence="5">tRNA pseudouridine synthase B</fullName>
        <ecNumber evidence="5">5.4.99.25</ecNumber>
    </recommendedName>
    <alternativeName>
        <fullName evidence="5">tRNA pseudouridine(55) synthase</fullName>
        <shortName evidence="5">Psi55 synthase</shortName>
    </alternativeName>
    <alternativeName>
        <fullName evidence="5">tRNA pseudouridylate synthase</fullName>
    </alternativeName>
    <alternativeName>
        <fullName evidence="5">tRNA-uridine isomerase</fullName>
    </alternativeName>
</protein>
<dbReference type="PANTHER" id="PTHR13767:SF2">
    <property type="entry name" value="PSEUDOURIDYLATE SYNTHASE TRUB1"/>
    <property type="match status" value="1"/>
</dbReference>
<comment type="similarity">
    <text evidence="2 5">Belongs to the pseudouridine synthase TruB family. Type 1 subfamily.</text>
</comment>
<dbReference type="eggNOG" id="COG0130">
    <property type="taxonomic scope" value="Bacteria"/>
</dbReference>
<evidence type="ECO:0000313" key="9">
    <source>
        <dbReference type="Proteomes" id="UP000005850"/>
    </source>
</evidence>
<name>A0A075R6U3_BRELA</name>
<dbReference type="FunFam" id="3.30.2350.10:FF:000011">
    <property type="entry name" value="tRNA pseudouridine synthase B"/>
    <property type="match status" value="1"/>
</dbReference>
<dbReference type="HAMAP" id="MF_01080">
    <property type="entry name" value="TruB_bact"/>
    <property type="match status" value="1"/>
</dbReference>
<evidence type="ECO:0000256" key="3">
    <source>
        <dbReference type="ARBA" id="ARBA00022694"/>
    </source>
</evidence>
<reference evidence="8 9" key="1">
    <citation type="journal article" date="2011" name="J. Bacteriol.">
        <title>Genome sequence of Brevibacillus laterosporus LMG 15441, a pathogen of invertebrates.</title>
        <authorList>
            <person name="Djukic M."/>
            <person name="Poehlein A."/>
            <person name="Thurmer A."/>
            <person name="Daniel R."/>
        </authorList>
    </citation>
    <scope>NUCLEOTIDE SEQUENCE [LARGE SCALE GENOMIC DNA]</scope>
    <source>
        <strain evidence="8 9">LMG 15441</strain>
    </source>
</reference>
<dbReference type="GO" id="GO:0003723">
    <property type="term" value="F:RNA binding"/>
    <property type="evidence" value="ECO:0007669"/>
    <property type="project" value="InterPro"/>
</dbReference>
<keyword evidence="3 5" id="KW-0819">tRNA processing</keyword>
<dbReference type="HOGENOM" id="CLU_032087_0_1_9"/>
<gene>
    <name evidence="5" type="primary">truB</name>
    <name evidence="8" type="ORF">BRLA_c032520</name>
</gene>
<comment type="catalytic activity">
    <reaction evidence="1 5">
        <text>uridine(55) in tRNA = pseudouridine(55) in tRNA</text>
        <dbReference type="Rhea" id="RHEA:42532"/>
        <dbReference type="Rhea" id="RHEA-COMP:10101"/>
        <dbReference type="Rhea" id="RHEA-COMP:10102"/>
        <dbReference type="ChEBI" id="CHEBI:65314"/>
        <dbReference type="ChEBI" id="CHEBI:65315"/>
        <dbReference type="EC" id="5.4.99.25"/>
    </reaction>
</comment>
<feature type="active site" description="Nucleophile" evidence="5">
    <location>
        <position position="42"/>
    </location>
</feature>
<feature type="domain" description="tRNA pseudouridylate synthase B C-terminal" evidence="7">
    <location>
        <begin position="182"/>
        <end position="244"/>
    </location>
</feature>
<dbReference type="SUPFAM" id="SSF55120">
    <property type="entry name" value="Pseudouridine synthase"/>
    <property type="match status" value="1"/>
</dbReference>
<evidence type="ECO:0000259" key="6">
    <source>
        <dbReference type="Pfam" id="PF01509"/>
    </source>
</evidence>
<dbReference type="CDD" id="cd02573">
    <property type="entry name" value="PseudoU_synth_EcTruB"/>
    <property type="match status" value="1"/>
</dbReference>
<dbReference type="Proteomes" id="UP000005850">
    <property type="component" value="Chromosome"/>
</dbReference>